<keyword evidence="2" id="KW-1185">Reference proteome</keyword>
<evidence type="ECO:0000313" key="2">
    <source>
        <dbReference type="Proteomes" id="UP000824469"/>
    </source>
</evidence>
<dbReference type="Gene3D" id="3.30.420.10">
    <property type="entry name" value="Ribonuclease H-like superfamily/Ribonuclease H"/>
    <property type="match status" value="1"/>
</dbReference>
<accession>A0AA38F0K3</accession>
<gene>
    <name evidence="1" type="ORF">KI387_033011</name>
</gene>
<sequence>DWDDKVSTVLWAYRTTYKRLNKATPFQLVFGMNAFLPVEFVLPSLHIACTGGLDDEQALEGRIDELIKLDE</sequence>
<organism evidence="1 2">
    <name type="scientific">Taxus chinensis</name>
    <name type="common">Chinese yew</name>
    <name type="synonym">Taxus wallichiana var. chinensis</name>
    <dbReference type="NCBI Taxonomy" id="29808"/>
    <lineage>
        <taxon>Eukaryota</taxon>
        <taxon>Viridiplantae</taxon>
        <taxon>Streptophyta</taxon>
        <taxon>Embryophyta</taxon>
        <taxon>Tracheophyta</taxon>
        <taxon>Spermatophyta</taxon>
        <taxon>Pinopsida</taxon>
        <taxon>Pinidae</taxon>
        <taxon>Conifers II</taxon>
        <taxon>Cupressales</taxon>
        <taxon>Taxaceae</taxon>
        <taxon>Taxus</taxon>
    </lineage>
</organism>
<dbReference type="Proteomes" id="UP000824469">
    <property type="component" value="Unassembled WGS sequence"/>
</dbReference>
<proteinExistence type="predicted"/>
<dbReference type="InterPro" id="IPR036397">
    <property type="entry name" value="RNaseH_sf"/>
</dbReference>
<feature type="non-terminal residue" evidence="1">
    <location>
        <position position="71"/>
    </location>
</feature>
<dbReference type="EMBL" id="JAHRHJ020003813">
    <property type="protein sequence ID" value="KAH9288894.1"/>
    <property type="molecule type" value="Genomic_DNA"/>
</dbReference>
<dbReference type="GO" id="GO:0003676">
    <property type="term" value="F:nucleic acid binding"/>
    <property type="evidence" value="ECO:0007669"/>
    <property type="project" value="InterPro"/>
</dbReference>
<reference evidence="1 2" key="1">
    <citation type="journal article" date="2021" name="Nat. Plants">
        <title>The Taxus genome provides insights into paclitaxel biosynthesis.</title>
        <authorList>
            <person name="Xiong X."/>
            <person name="Gou J."/>
            <person name="Liao Q."/>
            <person name="Li Y."/>
            <person name="Zhou Q."/>
            <person name="Bi G."/>
            <person name="Li C."/>
            <person name="Du R."/>
            <person name="Wang X."/>
            <person name="Sun T."/>
            <person name="Guo L."/>
            <person name="Liang H."/>
            <person name="Lu P."/>
            <person name="Wu Y."/>
            <person name="Zhang Z."/>
            <person name="Ro D.K."/>
            <person name="Shang Y."/>
            <person name="Huang S."/>
            <person name="Yan J."/>
        </authorList>
    </citation>
    <scope>NUCLEOTIDE SEQUENCE [LARGE SCALE GENOMIC DNA]</scope>
    <source>
        <strain evidence="1">Ta-2019</strain>
    </source>
</reference>
<name>A0AA38F0K3_TAXCH</name>
<evidence type="ECO:0000313" key="1">
    <source>
        <dbReference type="EMBL" id="KAH9288894.1"/>
    </source>
</evidence>
<dbReference type="PANTHER" id="PTHR48475">
    <property type="entry name" value="RIBONUCLEASE H"/>
    <property type="match status" value="1"/>
</dbReference>
<protein>
    <submittedName>
        <fullName evidence="1">Uncharacterized protein</fullName>
    </submittedName>
</protein>
<comment type="caution">
    <text evidence="1">The sequence shown here is derived from an EMBL/GenBank/DDBJ whole genome shotgun (WGS) entry which is preliminary data.</text>
</comment>
<feature type="non-terminal residue" evidence="1">
    <location>
        <position position="1"/>
    </location>
</feature>
<dbReference type="AlphaFoldDB" id="A0AA38F0K3"/>
<dbReference type="PANTHER" id="PTHR48475:SF1">
    <property type="entry name" value="RNASE H TYPE-1 DOMAIN-CONTAINING PROTEIN"/>
    <property type="match status" value="1"/>
</dbReference>